<dbReference type="EMBL" id="AP009384">
    <property type="protein sequence ID" value="BAF90253.1"/>
    <property type="molecule type" value="Genomic_DNA"/>
</dbReference>
<sequence length="116" mass="12375">MFPRPDPVSQDEVEKLSTDQARVVQKMRRFSMVSGLVMALGIASILGVIGYRMMRGKATKAGDITATLPKGARIVSTAVADRLLVVTLDVGGTPEIRTYDLATLTPAGRLTFAVAP</sequence>
<accession>A8HT48</accession>
<keyword evidence="1" id="KW-1133">Transmembrane helix</keyword>
<dbReference type="eggNOG" id="ENOG50336US">
    <property type="taxonomic scope" value="Bacteria"/>
</dbReference>
<dbReference type="STRING" id="438753.AZC_4255"/>
<keyword evidence="3" id="KW-1185">Reference proteome</keyword>
<evidence type="ECO:0000313" key="2">
    <source>
        <dbReference type="EMBL" id="BAF90253.1"/>
    </source>
</evidence>
<gene>
    <name evidence="2" type="ordered locus">AZC_4255</name>
</gene>
<reference evidence="2 3" key="5">
    <citation type="journal article" date="2010" name="Appl. Environ. Microbiol.">
        <title>phrR-like gene praR of Azorhizobium caulinodans ORS571 is essential for symbiosis with Sesbania rostrata and is involved in expression of reb genes.</title>
        <authorList>
            <person name="Akiba N."/>
            <person name="Aono T."/>
            <person name="Toyazaki H."/>
            <person name="Sato S."/>
            <person name="Oyaizu H."/>
        </authorList>
    </citation>
    <scope>NUCLEOTIDE SEQUENCE [LARGE SCALE GENOMIC DNA]</scope>
    <source>
        <strain evidence="3">ATCC 43989 / DSM 5975 / JCM 20966 / LMG 6465 / NBRC 14845 / NCIMB 13405 / ORS 571</strain>
    </source>
</reference>
<keyword evidence="1" id="KW-0472">Membrane</keyword>
<protein>
    <submittedName>
        <fullName evidence="2">Uncharacterized protein</fullName>
    </submittedName>
</protein>
<keyword evidence="1" id="KW-0812">Transmembrane</keyword>
<reference evidence="2 3" key="3">
    <citation type="journal article" date="2008" name="BMC Genomics">
        <title>The genome of the versatile nitrogen fixer Azorhizobium caulinodans ORS571.</title>
        <authorList>
            <person name="Lee KB."/>
            <person name="Backer P.D."/>
            <person name="Aono T."/>
            <person name="Liu CT."/>
            <person name="Suzuki S."/>
            <person name="Suzuki T."/>
            <person name="Kaneko T."/>
            <person name="Yamada M."/>
            <person name="Tabata S."/>
            <person name="Kupfer D.M."/>
            <person name="Najar F.Z."/>
            <person name="Wiley G.B."/>
            <person name="Roe B."/>
            <person name="Binnewies T.T."/>
            <person name="Ussery D.W."/>
            <person name="D'Haeze W."/>
            <person name="Herder J.D."/>
            <person name="Gevers D."/>
            <person name="Vereecke D."/>
            <person name="Holsters M."/>
            <person name="Oyaizu H."/>
        </authorList>
    </citation>
    <scope>NUCLEOTIDE SEQUENCE [LARGE SCALE GENOMIC DNA]</scope>
    <source>
        <strain evidence="3">ATCC 43989 / DSM 5975 / JCM 20966 / LMG 6465 / NBRC 14845 / NCIMB 13405 / ORS 571</strain>
    </source>
</reference>
<reference evidence="3" key="2">
    <citation type="submission" date="2007-04" db="EMBL/GenBank/DDBJ databases">
        <title>Complete genome sequence of the nitrogen-fixing bacterium Azorhizobium caulinodans ORS571.</title>
        <authorList>
            <person name="Lee K.B."/>
            <person name="Backer P.D."/>
            <person name="Aono T."/>
            <person name="Liu C.T."/>
            <person name="Suzuki S."/>
            <person name="Suzuki T."/>
            <person name="Kaneko T."/>
            <person name="Yamada M."/>
            <person name="Tabata S."/>
            <person name="Kupfer D.M."/>
            <person name="Najar F.Z."/>
            <person name="Wiley G.B."/>
            <person name="Roe B."/>
            <person name="Binnewies T."/>
            <person name="Ussery D."/>
            <person name="Vereecke D."/>
            <person name="Gevers D."/>
            <person name="Holsters M."/>
            <person name="Oyaizu H."/>
        </authorList>
    </citation>
    <scope>NUCLEOTIDE SEQUENCE [LARGE SCALE GENOMIC DNA]</scope>
    <source>
        <strain evidence="3">ATCC 43989 / DSM 5975 / JCM 20966 / LMG 6465 / NBRC 14845 / NCIMB 13405 / ORS 571</strain>
    </source>
</reference>
<dbReference type="RefSeq" id="WP_012172775.1">
    <property type="nucleotide sequence ID" value="NC_009937.1"/>
</dbReference>
<feature type="transmembrane region" description="Helical" evidence="1">
    <location>
        <begin position="30"/>
        <end position="51"/>
    </location>
</feature>
<evidence type="ECO:0000313" key="3">
    <source>
        <dbReference type="Proteomes" id="UP000000270"/>
    </source>
</evidence>
<reference evidence="2 3" key="6">
    <citation type="journal article" date="2011" name="Appl. Environ. Microbiol.">
        <title>Involvement of the azorhizobial chromosome partition gene (parA) in the onset of bacteroid differentiation during Sesbania rostrata stem nodule development.</title>
        <authorList>
            <person name="Liu CT."/>
            <person name="Lee KB."/>
            <person name="Wang YS."/>
            <person name="Peng MH."/>
            <person name="Lee KT."/>
            <person name="Suzuki S."/>
            <person name="Suzuki T."/>
            <person name="Oyaizu H."/>
        </authorList>
    </citation>
    <scope>NUCLEOTIDE SEQUENCE [LARGE SCALE GENOMIC DNA]</scope>
    <source>
        <strain evidence="3">ATCC 43989 / DSM 5975 / JCM 20966 / LMG 6465 / NBRC 14845 / NCIMB 13405 / ORS 571</strain>
    </source>
</reference>
<organism evidence="2 3">
    <name type="scientific">Azorhizobium caulinodans (strain ATCC 43989 / DSM 5975 / JCM 20966 / LMG 6465 / NBRC 14845 / NCIMB 13405 / ORS 571)</name>
    <dbReference type="NCBI Taxonomy" id="438753"/>
    <lineage>
        <taxon>Bacteria</taxon>
        <taxon>Pseudomonadati</taxon>
        <taxon>Pseudomonadota</taxon>
        <taxon>Alphaproteobacteria</taxon>
        <taxon>Hyphomicrobiales</taxon>
        <taxon>Xanthobacteraceae</taxon>
        <taxon>Azorhizobium</taxon>
    </lineage>
</organism>
<dbReference type="HOGENOM" id="CLU_171129_0_0_5"/>
<name>A8HT48_AZOC5</name>
<dbReference type="KEGG" id="azc:AZC_4255"/>
<reference evidence="2 3" key="1">
    <citation type="journal article" date="2007" name="Appl. Environ. Microbiol.">
        <title>Rhizobial factors required for stem nodule maturation and maintenance in Sesbania rostrata-Azorhizobium caulinodans ORS571 symbiosis.</title>
        <authorList>
            <person name="Suzuki S."/>
            <person name="Aono T."/>
            <person name="Lee KB."/>
            <person name="Suzuki T."/>
            <person name="Liu CT."/>
            <person name="Miwa H."/>
            <person name="Wakao S."/>
            <person name="Iki T."/>
            <person name="Oyaizu H."/>
        </authorList>
    </citation>
    <scope>NUCLEOTIDE SEQUENCE [LARGE SCALE GENOMIC DNA]</scope>
    <source>
        <strain evidence="3">ATCC 43989 / DSM 5975 / JCM 20966 / LMG 6465 / NBRC 14845 / NCIMB 13405 / ORS 571</strain>
    </source>
</reference>
<proteinExistence type="predicted"/>
<evidence type="ECO:0000256" key="1">
    <source>
        <dbReference type="SAM" id="Phobius"/>
    </source>
</evidence>
<dbReference type="AlphaFoldDB" id="A8HT48"/>
<dbReference type="Proteomes" id="UP000000270">
    <property type="component" value="Chromosome"/>
</dbReference>
<reference evidence="2 3" key="4">
    <citation type="journal article" date="2009" name="Appl. Environ. Microbiol.">
        <title>Comparative genome-wide transcriptional profiling of Azorhizobium caulinodans ORS571 grown under free-living and symbiotic conditions.</title>
        <authorList>
            <person name="Tsukada S."/>
            <person name="Aono T."/>
            <person name="Akiba N."/>
            <person name="Lee KB."/>
            <person name="Liu CT."/>
            <person name="Toyazaki H."/>
            <person name="Oyaizu H."/>
        </authorList>
    </citation>
    <scope>NUCLEOTIDE SEQUENCE [LARGE SCALE GENOMIC DNA]</scope>
    <source>
        <strain evidence="3">ATCC 43989 / DSM 5975 / JCM 20966 / LMG 6465 / NBRC 14845 / NCIMB 13405 / ORS 571</strain>
    </source>
</reference>